<reference evidence="10" key="1">
    <citation type="journal article" date="2014" name="Front. Microbiol.">
        <title>High frequency of phylogenetically diverse reductive dehalogenase-homologous genes in deep subseafloor sedimentary metagenomes.</title>
        <authorList>
            <person name="Kawai M."/>
            <person name="Futagami T."/>
            <person name="Toyoda A."/>
            <person name="Takaki Y."/>
            <person name="Nishi S."/>
            <person name="Hori S."/>
            <person name="Arai W."/>
            <person name="Tsubouchi T."/>
            <person name="Morono Y."/>
            <person name="Uchiyama I."/>
            <person name="Ito T."/>
            <person name="Fujiyama A."/>
            <person name="Inagaki F."/>
            <person name="Takami H."/>
        </authorList>
    </citation>
    <scope>NUCLEOTIDE SEQUENCE</scope>
    <source>
        <strain evidence="10">Expedition CK06-06</strain>
    </source>
</reference>
<dbReference type="SUPFAM" id="SSF82689">
    <property type="entry name" value="Mechanosensitive channel protein MscS (YggB), C-terminal domain"/>
    <property type="match status" value="1"/>
</dbReference>
<dbReference type="InterPro" id="IPR049278">
    <property type="entry name" value="MS_channel_C"/>
</dbReference>
<dbReference type="EMBL" id="BART01023515">
    <property type="protein sequence ID" value="GAG93437.1"/>
    <property type="molecule type" value="Genomic_DNA"/>
</dbReference>
<dbReference type="InterPro" id="IPR011014">
    <property type="entry name" value="MscS_channel_TM-2"/>
</dbReference>
<comment type="caution">
    <text evidence="10">The sequence shown here is derived from an EMBL/GenBank/DDBJ whole genome shotgun (WGS) entry which is preliminary data.</text>
</comment>
<evidence type="ECO:0000256" key="3">
    <source>
        <dbReference type="ARBA" id="ARBA00022475"/>
    </source>
</evidence>
<comment type="similarity">
    <text evidence="2">Belongs to the MscS (TC 1.A.23) family.</text>
</comment>
<dbReference type="GO" id="GO:0008381">
    <property type="term" value="F:mechanosensitive monoatomic ion channel activity"/>
    <property type="evidence" value="ECO:0007669"/>
    <property type="project" value="InterPro"/>
</dbReference>
<evidence type="ECO:0000256" key="7">
    <source>
        <dbReference type="SAM" id="Phobius"/>
    </source>
</evidence>
<dbReference type="InterPro" id="IPR006685">
    <property type="entry name" value="MscS_channel_2nd"/>
</dbReference>
<evidence type="ECO:0008006" key="11">
    <source>
        <dbReference type="Google" id="ProtNLM"/>
    </source>
</evidence>
<evidence type="ECO:0000259" key="9">
    <source>
        <dbReference type="Pfam" id="PF21082"/>
    </source>
</evidence>
<dbReference type="SUPFAM" id="SSF50182">
    <property type="entry name" value="Sm-like ribonucleoproteins"/>
    <property type="match status" value="1"/>
</dbReference>
<evidence type="ECO:0000256" key="2">
    <source>
        <dbReference type="ARBA" id="ARBA00008017"/>
    </source>
</evidence>
<dbReference type="Pfam" id="PF21082">
    <property type="entry name" value="MS_channel_3rd"/>
    <property type="match status" value="1"/>
</dbReference>
<gene>
    <name evidence="10" type="ORF">S01H4_42757</name>
</gene>
<evidence type="ECO:0000256" key="1">
    <source>
        <dbReference type="ARBA" id="ARBA00004651"/>
    </source>
</evidence>
<organism evidence="10">
    <name type="scientific">marine sediment metagenome</name>
    <dbReference type="NCBI Taxonomy" id="412755"/>
    <lineage>
        <taxon>unclassified sequences</taxon>
        <taxon>metagenomes</taxon>
        <taxon>ecological metagenomes</taxon>
    </lineage>
</organism>
<evidence type="ECO:0000313" key="10">
    <source>
        <dbReference type="EMBL" id="GAG93437.1"/>
    </source>
</evidence>
<name>X1CK90_9ZZZZ</name>
<comment type="subcellular location">
    <subcellularLocation>
        <location evidence="1">Cell membrane</location>
        <topology evidence="1">Multi-pass membrane protein</topology>
    </subcellularLocation>
</comment>
<dbReference type="Gene3D" id="1.10.287.1260">
    <property type="match status" value="1"/>
</dbReference>
<feature type="transmembrane region" description="Helical" evidence="7">
    <location>
        <begin position="18"/>
        <end position="38"/>
    </location>
</feature>
<dbReference type="InterPro" id="IPR011066">
    <property type="entry name" value="MscS_channel_C_sf"/>
</dbReference>
<sequence>FLRLDFLSEGMRTNFNDLIFVSIVVTITVIAWQIIRFLALRYEQSLESSDDQRKLSPVIITIQRLALSVVLIVAFSMLLTHFGLDISIIATILIIAAFVISFGAQDILSDILSGYLILIDQPFRVGDAIRVEELDKVGRVIDIGTRSTHIKTGDNREVIIPNSKIGQSSVVNYTYPDPRFRVETEIGVAYGTDIEEMRIVIEKAVRSVKGVLPDKPVDIYYLKFGDSARMVRVRWWIDTYRDEKRMLDKVNAALEHAIDEAGIELPNITYDLNVKKNE</sequence>
<evidence type="ECO:0000256" key="4">
    <source>
        <dbReference type="ARBA" id="ARBA00022692"/>
    </source>
</evidence>
<feature type="transmembrane region" description="Helical" evidence="7">
    <location>
        <begin position="86"/>
        <end position="104"/>
    </location>
</feature>
<evidence type="ECO:0000259" key="8">
    <source>
        <dbReference type="Pfam" id="PF00924"/>
    </source>
</evidence>
<dbReference type="GO" id="GO:0005886">
    <property type="term" value="C:plasma membrane"/>
    <property type="evidence" value="ECO:0007669"/>
    <property type="project" value="UniProtKB-SubCell"/>
</dbReference>
<dbReference type="Gene3D" id="3.30.70.100">
    <property type="match status" value="1"/>
</dbReference>
<dbReference type="Pfam" id="PF00924">
    <property type="entry name" value="MS_channel_2nd"/>
    <property type="match status" value="1"/>
</dbReference>
<dbReference type="Gene3D" id="2.30.30.60">
    <property type="match status" value="1"/>
</dbReference>
<keyword evidence="5 7" id="KW-1133">Transmembrane helix</keyword>
<keyword evidence="3" id="KW-1003">Cell membrane</keyword>
<feature type="domain" description="Mechanosensitive ion channel MscS" evidence="8">
    <location>
        <begin position="106"/>
        <end position="174"/>
    </location>
</feature>
<dbReference type="InterPro" id="IPR010920">
    <property type="entry name" value="LSM_dom_sf"/>
</dbReference>
<dbReference type="SUPFAM" id="SSF82861">
    <property type="entry name" value="Mechanosensitive channel protein MscS (YggB), transmembrane region"/>
    <property type="match status" value="1"/>
</dbReference>
<dbReference type="AlphaFoldDB" id="X1CK90"/>
<dbReference type="PANTHER" id="PTHR30221:SF1">
    <property type="entry name" value="SMALL-CONDUCTANCE MECHANOSENSITIVE CHANNEL"/>
    <property type="match status" value="1"/>
</dbReference>
<dbReference type="InterPro" id="IPR045275">
    <property type="entry name" value="MscS_archaea/bacteria_type"/>
</dbReference>
<protein>
    <recommendedName>
        <fullName evidence="11">Mechanosensitive ion channel family protein</fullName>
    </recommendedName>
</protein>
<proteinExistence type="inferred from homology"/>
<keyword evidence="4 7" id="KW-0812">Transmembrane</keyword>
<feature type="domain" description="Mechanosensitive ion channel MscS C-terminal" evidence="9">
    <location>
        <begin position="182"/>
        <end position="265"/>
    </location>
</feature>
<dbReference type="InterPro" id="IPR023408">
    <property type="entry name" value="MscS_beta-dom_sf"/>
</dbReference>
<evidence type="ECO:0000256" key="5">
    <source>
        <dbReference type="ARBA" id="ARBA00022989"/>
    </source>
</evidence>
<feature type="non-terminal residue" evidence="10">
    <location>
        <position position="1"/>
    </location>
</feature>
<evidence type="ECO:0000256" key="6">
    <source>
        <dbReference type="ARBA" id="ARBA00023136"/>
    </source>
</evidence>
<keyword evidence="6 7" id="KW-0472">Membrane</keyword>
<dbReference type="PANTHER" id="PTHR30221">
    <property type="entry name" value="SMALL-CONDUCTANCE MECHANOSENSITIVE CHANNEL"/>
    <property type="match status" value="1"/>
</dbReference>
<feature type="transmembrane region" description="Helical" evidence="7">
    <location>
        <begin position="58"/>
        <end position="80"/>
    </location>
</feature>
<accession>X1CK90</accession>